<gene>
    <name evidence="5" type="ORF">FCN18_14705</name>
</gene>
<keyword evidence="1" id="KW-0805">Transcription regulation</keyword>
<keyword evidence="3" id="KW-0804">Transcription</keyword>
<dbReference type="InterPro" id="IPR018060">
    <property type="entry name" value="HTH_AraC"/>
</dbReference>
<evidence type="ECO:0000256" key="2">
    <source>
        <dbReference type="ARBA" id="ARBA00023125"/>
    </source>
</evidence>
<comment type="caution">
    <text evidence="5">The sequence shown here is derived from an EMBL/GenBank/DDBJ whole genome shotgun (WGS) entry which is preliminary data.</text>
</comment>
<dbReference type="InterPro" id="IPR050204">
    <property type="entry name" value="AraC_XylS_family_regulators"/>
</dbReference>
<sequence length="329" mass="35615">MALPDHTVSNWAGKEADVGALPDAPTSLTDWREALARAFVPLDVSPLGEAAAFRGRLHAGPMADLQVSVVSSSGQVVRRTPGLVRRSAADLYKVGLQLRGRGRVEQDGRAARLEPGDLAVYDTTRPYELVFEHDFEMLVLVVPRHRLATRAPALADATAVTIPGASGTGALTSSLLRGLDPRILRPGPEAAHLSDAAVDLLAACLTGRAGTRPEPAADTVVTAAQRYIDDHLREPDLRPADVAAAVHVSLRHLQKLFERRGTTITGWIRERRLDRCWHDLADPRLAHRPVAAVAASWGLVDAPQFSRVFRARYGRTPREHRAELTAAAS</sequence>
<dbReference type="InterPro" id="IPR009057">
    <property type="entry name" value="Homeodomain-like_sf"/>
</dbReference>
<evidence type="ECO:0000313" key="6">
    <source>
        <dbReference type="Proteomes" id="UP000309992"/>
    </source>
</evidence>
<dbReference type="PANTHER" id="PTHR46796">
    <property type="entry name" value="HTH-TYPE TRANSCRIPTIONAL ACTIVATOR RHAS-RELATED"/>
    <property type="match status" value="1"/>
</dbReference>
<reference evidence="5 6" key="1">
    <citation type="journal article" date="2015" name="Antonie Van Leeuwenhoek">
        <title>Prauserella endophytica sp. nov., an endophytic actinobacterium isolated from Tamarix taklamakanensis.</title>
        <authorList>
            <person name="Liu J.M."/>
            <person name="Habden X."/>
            <person name="Guo L."/>
            <person name="Tuo L."/>
            <person name="Jiang Z.K."/>
            <person name="Liu S.W."/>
            <person name="Liu X.F."/>
            <person name="Chen L."/>
            <person name="Li R.F."/>
            <person name="Zhang Y.Q."/>
            <person name="Sun C.H."/>
        </authorList>
    </citation>
    <scope>NUCLEOTIDE SEQUENCE [LARGE SCALE GENOMIC DNA]</scope>
    <source>
        <strain evidence="5 6">CGMCC 4.7182</strain>
    </source>
</reference>
<dbReference type="Proteomes" id="UP000309992">
    <property type="component" value="Unassembled WGS sequence"/>
</dbReference>
<evidence type="ECO:0000256" key="1">
    <source>
        <dbReference type="ARBA" id="ARBA00023015"/>
    </source>
</evidence>
<dbReference type="SMART" id="SM00342">
    <property type="entry name" value="HTH_ARAC"/>
    <property type="match status" value="1"/>
</dbReference>
<dbReference type="RefSeq" id="WP_113643894.1">
    <property type="nucleotide sequence ID" value="NZ_SWMS01000007.1"/>
</dbReference>
<dbReference type="Pfam" id="PF12833">
    <property type="entry name" value="HTH_18"/>
    <property type="match status" value="1"/>
</dbReference>
<evidence type="ECO:0000313" key="5">
    <source>
        <dbReference type="EMBL" id="TKG70773.1"/>
    </source>
</evidence>
<evidence type="ECO:0000259" key="4">
    <source>
        <dbReference type="PROSITE" id="PS01124"/>
    </source>
</evidence>
<proteinExistence type="predicted"/>
<protein>
    <submittedName>
        <fullName evidence="5">Helix-turn-helix domain-containing protein</fullName>
    </submittedName>
</protein>
<name>A0ABY2S4I5_9PSEU</name>
<dbReference type="EMBL" id="SWMS01000007">
    <property type="protein sequence ID" value="TKG70773.1"/>
    <property type="molecule type" value="Genomic_DNA"/>
</dbReference>
<dbReference type="PROSITE" id="PS01124">
    <property type="entry name" value="HTH_ARAC_FAMILY_2"/>
    <property type="match status" value="1"/>
</dbReference>
<feature type="domain" description="HTH araC/xylS-type" evidence="4">
    <location>
        <begin position="222"/>
        <end position="323"/>
    </location>
</feature>
<organism evidence="5 6">
    <name type="scientific">Prauserella endophytica</name>
    <dbReference type="NCBI Taxonomy" id="1592324"/>
    <lineage>
        <taxon>Bacteria</taxon>
        <taxon>Bacillati</taxon>
        <taxon>Actinomycetota</taxon>
        <taxon>Actinomycetes</taxon>
        <taxon>Pseudonocardiales</taxon>
        <taxon>Pseudonocardiaceae</taxon>
        <taxon>Prauserella</taxon>
        <taxon>Prauserella coralliicola group</taxon>
    </lineage>
</organism>
<dbReference type="InterPro" id="IPR035418">
    <property type="entry name" value="AraC-bd_2"/>
</dbReference>
<dbReference type="Pfam" id="PF14525">
    <property type="entry name" value="AraC_binding_2"/>
    <property type="match status" value="1"/>
</dbReference>
<dbReference type="PANTHER" id="PTHR46796:SF6">
    <property type="entry name" value="ARAC SUBFAMILY"/>
    <property type="match status" value="1"/>
</dbReference>
<dbReference type="SUPFAM" id="SSF46689">
    <property type="entry name" value="Homeodomain-like"/>
    <property type="match status" value="1"/>
</dbReference>
<keyword evidence="2" id="KW-0238">DNA-binding</keyword>
<accession>A0ABY2S4I5</accession>
<dbReference type="Gene3D" id="1.10.10.60">
    <property type="entry name" value="Homeodomain-like"/>
    <property type="match status" value="1"/>
</dbReference>
<keyword evidence="6" id="KW-1185">Reference proteome</keyword>
<evidence type="ECO:0000256" key="3">
    <source>
        <dbReference type="ARBA" id="ARBA00023163"/>
    </source>
</evidence>